<reference evidence="2 3" key="1">
    <citation type="submission" date="2021-03" db="EMBL/GenBank/DDBJ databases">
        <title>Thermosipho ferrireducens sp.nov., an anaerobic thermophilic iron-reducing bacterium isolated from a deep-sea hydrothermal sulfide deposits.</title>
        <authorList>
            <person name="Zeng X."/>
            <person name="Chen Y."/>
            <person name="Shao Z."/>
        </authorList>
    </citation>
    <scope>NUCLEOTIDE SEQUENCE [LARGE SCALE GENOMIC DNA]</scope>
    <source>
        <strain evidence="2 3">JL129W03</strain>
    </source>
</reference>
<dbReference type="Gene3D" id="3.90.1150.10">
    <property type="entry name" value="Aspartate Aminotransferase, domain 1"/>
    <property type="match status" value="1"/>
</dbReference>
<accession>A0ABX7SB91</accession>
<sequence length="378" mass="42627">MKVSLSGADIIKEDIDEVIKVLKSGRLSLGPYTELFENSISNYVGAKYSVAVSSGTSALHLILRALNFQKDDVLLVPSFTFISSANVALYENGLPVFIDIEEDTGNMDPDALENFLADTFSGKTNYNPKKVKFLMAVDIFGHPLDWERIISISEKYGLTIIEDSCEALGSEYKGKKCGTFGKAGAFAFYPNKQITTGEGGIIVTNDNTIVELCHAMRNQGRSKSSTWLEHKILGYNYRIDELSAALGYSQMKRIETIIKKRQKAAKYYSKILKYVETPTVKEYTTNMSWFVYVVKLPENTNRNSVMSYMEEHGIQVRNYFAPVHLQPLYKKMGWKEGMLPVTEQLSLRTLAIPFHSNISKEEQEYVAYHLAKAIEIFG</sequence>
<organism evidence="2 3">
    <name type="scientific">Thermosipho ferrireducens</name>
    <dbReference type="NCBI Taxonomy" id="2571116"/>
    <lineage>
        <taxon>Bacteria</taxon>
        <taxon>Thermotogati</taxon>
        <taxon>Thermotogota</taxon>
        <taxon>Thermotogae</taxon>
        <taxon>Thermotogales</taxon>
        <taxon>Fervidobacteriaceae</taxon>
        <taxon>Thermosipho</taxon>
    </lineage>
</organism>
<dbReference type="RefSeq" id="WP_207567495.1">
    <property type="nucleotide sequence ID" value="NZ_CP071446.1"/>
</dbReference>
<dbReference type="SUPFAM" id="SSF53383">
    <property type="entry name" value="PLP-dependent transferases"/>
    <property type="match status" value="1"/>
</dbReference>
<keyword evidence="2" id="KW-0032">Aminotransferase</keyword>
<keyword evidence="1" id="KW-0663">Pyridoxal phosphate</keyword>
<evidence type="ECO:0000313" key="2">
    <source>
        <dbReference type="EMBL" id="QTA38778.1"/>
    </source>
</evidence>
<dbReference type="PANTHER" id="PTHR30244:SF39">
    <property type="entry name" value="BLR3650 PROTEIN"/>
    <property type="match status" value="1"/>
</dbReference>
<dbReference type="GO" id="GO:0008483">
    <property type="term" value="F:transaminase activity"/>
    <property type="evidence" value="ECO:0007669"/>
    <property type="project" value="UniProtKB-KW"/>
</dbReference>
<comment type="similarity">
    <text evidence="1">Belongs to the DegT/DnrJ/EryC1 family.</text>
</comment>
<dbReference type="Pfam" id="PF01041">
    <property type="entry name" value="DegT_DnrJ_EryC1"/>
    <property type="match status" value="1"/>
</dbReference>
<keyword evidence="3" id="KW-1185">Reference proteome</keyword>
<proteinExistence type="inferred from homology"/>
<dbReference type="InterPro" id="IPR000653">
    <property type="entry name" value="DegT/StrS_aminotransferase"/>
</dbReference>
<protein>
    <submittedName>
        <fullName evidence="2">DegT/DnrJ/EryC1/StrS family aminotransferase</fullName>
    </submittedName>
</protein>
<dbReference type="InterPro" id="IPR015422">
    <property type="entry name" value="PyrdxlP-dep_Trfase_small"/>
</dbReference>
<evidence type="ECO:0000256" key="1">
    <source>
        <dbReference type="RuleBase" id="RU004508"/>
    </source>
</evidence>
<dbReference type="InterPro" id="IPR015421">
    <property type="entry name" value="PyrdxlP-dep_Trfase_major"/>
</dbReference>
<dbReference type="EMBL" id="CP071446">
    <property type="protein sequence ID" value="QTA38778.1"/>
    <property type="molecule type" value="Genomic_DNA"/>
</dbReference>
<dbReference type="Proteomes" id="UP000671862">
    <property type="component" value="Chromosome"/>
</dbReference>
<dbReference type="InterPro" id="IPR015424">
    <property type="entry name" value="PyrdxlP-dep_Trfase"/>
</dbReference>
<keyword evidence="2" id="KW-0808">Transferase</keyword>
<dbReference type="PIRSF" id="PIRSF000390">
    <property type="entry name" value="PLP_StrS"/>
    <property type="match status" value="1"/>
</dbReference>
<name>A0ABX7SB91_9BACT</name>
<dbReference type="Gene3D" id="3.40.640.10">
    <property type="entry name" value="Type I PLP-dependent aspartate aminotransferase-like (Major domain)"/>
    <property type="match status" value="1"/>
</dbReference>
<dbReference type="PANTHER" id="PTHR30244">
    <property type="entry name" value="TRANSAMINASE"/>
    <property type="match status" value="1"/>
</dbReference>
<evidence type="ECO:0000313" key="3">
    <source>
        <dbReference type="Proteomes" id="UP000671862"/>
    </source>
</evidence>
<gene>
    <name evidence="2" type="ORF">JYK00_04530</name>
</gene>
<dbReference type="CDD" id="cd00616">
    <property type="entry name" value="AHBA_syn"/>
    <property type="match status" value="1"/>
</dbReference>